<proteinExistence type="inferred from homology"/>
<keyword evidence="3 6" id="KW-0812">Transmembrane</keyword>
<dbReference type="AlphaFoldDB" id="K9WA19"/>
<evidence type="ECO:0000256" key="5">
    <source>
        <dbReference type="ARBA" id="ARBA00023136"/>
    </source>
</evidence>
<sequence>MKSSSLPVIDLVLSETQPLSEPTSNNSHRLTVAKSSDDRASEVATVTESTVDSLVTPQESLQPAKAAQVGKWGIFGSTFFTIFLAEMGDKTQLATLLMSAQSEAPWVVFLGAALALIATSLLGVLIGRFLATRLSPKTLETSAGALLLFISAMLLWDVVHF</sequence>
<feature type="compositionally biased region" description="Polar residues" evidence="7">
    <location>
        <begin position="17"/>
        <end position="29"/>
    </location>
</feature>
<comment type="similarity">
    <text evidence="2 6">Belongs to the GDT1 family.</text>
</comment>
<dbReference type="STRING" id="1173027.Mic7113_0448"/>
<comment type="caution">
    <text evidence="6">Lacks conserved residue(s) required for the propagation of feature annotation.</text>
</comment>
<evidence type="ECO:0000313" key="8">
    <source>
        <dbReference type="EMBL" id="AFZ16367.1"/>
    </source>
</evidence>
<dbReference type="Pfam" id="PF01169">
    <property type="entry name" value="GDT1"/>
    <property type="match status" value="1"/>
</dbReference>
<evidence type="ECO:0000313" key="9">
    <source>
        <dbReference type="Proteomes" id="UP000010471"/>
    </source>
</evidence>
<name>K9WA19_9CYAN</name>
<dbReference type="PANTHER" id="PTHR12608:SF1">
    <property type="entry name" value="TRANSMEMBRANE PROTEIN 165"/>
    <property type="match status" value="1"/>
</dbReference>
<gene>
    <name evidence="8" type="ORF">Mic7113_0448</name>
</gene>
<feature type="region of interest" description="Disordered" evidence="7">
    <location>
        <begin position="17"/>
        <end position="36"/>
    </location>
</feature>
<dbReference type="PANTHER" id="PTHR12608">
    <property type="entry name" value="TRANSMEMBRANE PROTEIN HTP-1 RELATED"/>
    <property type="match status" value="1"/>
</dbReference>
<keyword evidence="4 6" id="KW-1133">Transmembrane helix</keyword>
<protein>
    <recommendedName>
        <fullName evidence="6">GDT1 family protein</fullName>
    </recommendedName>
</protein>
<reference evidence="8 9" key="1">
    <citation type="submission" date="2012-06" db="EMBL/GenBank/DDBJ databases">
        <title>Finished chromosome of genome of Microcoleus sp. PCC 7113.</title>
        <authorList>
            <consortium name="US DOE Joint Genome Institute"/>
            <person name="Gugger M."/>
            <person name="Coursin T."/>
            <person name="Rippka R."/>
            <person name="Tandeau De Marsac N."/>
            <person name="Huntemann M."/>
            <person name="Wei C.-L."/>
            <person name="Han J."/>
            <person name="Detter J.C."/>
            <person name="Han C."/>
            <person name="Tapia R."/>
            <person name="Chen A."/>
            <person name="Kyrpides N."/>
            <person name="Mavromatis K."/>
            <person name="Markowitz V."/>
            <person name="Szeto E."/>
            <person name="Ivanova N."/>
            <person name="Pagani I."/>
            <person name="Pati A."/>
            <person name="Goodwin L."/>
            <person name="Nordberg H.P."/>
            <person name="Cantor M.N."/>
            <person name="Hua S.X."/>
            <person name="Woyke T."/>
            <person name="Kerfeld C.A."/>
        </authorList>
    </citation>
    <scope>NUCLEOTIDE SEQUENCE [LARGE SCALE GENOMIC DNA]</scope>
    <source>
        <strain evidence="8 9">PCC 7113</strain>
    </source>
</reference>
<evidence type="ECO:0000256" key="6">
    <source>
        <dbReference type="RuleBase" id="RU365102"/>
    </source>
</evidence>
<evidence type="ECO:0000256" key="2">
    <source>
        <dbReference type="ARBA" id="ARBA00009190"/>
    </source>
</evidence>
<dbReference type="eggNOG" id="COG2119">
    <property type="taxonomic scope" value="Bacteria"/>
</dbReference>
<dbReference type="GO" id="GO:0016020">
    <property type="term" value="C:membrane"/>
    <property type="evidence" value="ECO:0007669"/>
    <property type="project" value="UniProtKB-SubCell"/>
</dbReference>
<feature type="transmembrane region" description="Helical" evidence="6">
    <location>
        <begin position="69"/>
        <end position="85"/>
    </location>
</feature>
<evidence type="ECO:0000256" key="7">
    <source>
        <dbReference type="SAM" id="MobiDB-lite"/>
    </source>
</evidence>
<comment type="subcellular location">
    <subcellularLocation>
        <location evidence="1 6">Membrane</location>
        <topology evidence="1 6">Multi-pass membrane protein</topology>
    </subcellularLocation>
</comment>
<organism evidence="8 9">
    <name type="scientific">Allocoleopsis franciscana PCC 7113</name>
    <dbReference type="NCBI Taxonomy" id="1173027"/>
    <lineage>
        <taxon>Bacteria</taxon>
        <taxon>Bacillati</taxon>
        <taxon>Cyanobacteriota</taxon>
        <taxon>Cyanophyceae</taxon>
        <taxon>Coleofasciculales</taxon>
        <taxon>Coleofasciculaceae</taxon>
        <taxon>Allocoleopsis</taxon>
        <taxon>Allocoleopsis franciscana</taxon>
    </lineage>
</organism>
<dbReference type="EMBL" id="CP003630">
    <property type="protein sequence ID" value="AFZ16367.1"/>
    <property type="molecule type" value="Genomic_DNA"/>
</dbReference>
<keyword evidence="9" id="KW-1185">Reference proteome</keyword>
<dbReference type="GO" id="GO:0046873">
    <property type="term" value="F:metal ion transmembrane transporter activity"/>
    <property type="evidence" value="ECO:0007669"/>
    <property type="project" value="InterPro"/>
</dbReference>
<keyword evidence="5 6" id="KW-0472">Membrane</keyword>
<evidence type="ECO:0000256" key="4">
    <source>
        <dbReference type="ARBA" id="ARBA00022989"/>
    </source>
</evidence>
<feature type="transmembrane region" description="Helical" evidence="6">
    <location>
        <begin position="105"/>
        <end position="126"/>
    </location>
</feature>
<dbReference type="Proteomes" id="UP000010471">
    <property type="component" value="Chromosome"/>
</dbReference>
<accession>K9WA19</accession>
<dbReference type="InterPro" id="IPR001727">
    <property type="entry name" value="GDT1-like"/>
</dbReference>
<evidence type="ECO:0000256" key="1">
    <source>
        <dbReference type="ARBA" id="ARBA00004141"/>
    </source>
</evidence>
<evidence type="ECO:0000256" key="3">
    <source>
        <dbReference type="ARBA" id="ARBA00022692"/>
    </source>
</evidence>
<dbReference type="PATRIC" id="fig|1173027.3.peg.493"/>
<feature type="transmembrane region" description="Helical" evidence="6">
    <location>
        <begin position="138"/>
        <end position="156"/>
    </location>
</feature>
<dbReference type="HOGENOM" id="CLU_140894_0_0_3"/>
<dbReference type="KEGG" id="mic:Mic7113_0448"/>